<dbReference type="Proteomes" id="UP000003704">
    <property type="component" value="Unassembled WGS sequence"/>
</dbReference>
<reference evidence="1 2" key="1">
    <citation type="journal article" date="2012" name="J. Bacteriol.">
        <title>Genome Sequence of n-Alkane-Degrading Hydrocarboniphaga effusa Strain AP103T (ATCC BAA-332T).</title>
        <authorList>
            <person name="Chang H.K."/>
            <person name="Zylstra G.J."/>
            <person name="Chae J.C."/>
        </authorList>
    </citation>
    <scope>NUCLEOTIDE SEQUENCE [LARGE SCALE GENOMIC DNA]</scope>
    <source>
        <strain evidence="1 2">AP103</strain>
    </source>
</reference>
<sequence length="246" mass="27547">MQSTILKVMEECDSHGVTIPVVAVTSGKPLATLIKEIAALKGKPFGVLHRGEAADPDRLQVELDKHQIATHFFFEGDCDNAYCDRWEFSNRVLLQDGFARQQRNADHRQGVDEEYSDLAYRYRRKGFEGYGDHTIVGEIFTPTGGGKAAITVAIHLTFQTLVANRPQSIWIRHFLSDDSTATAPRAVCVRQALDKLGRFINQHRRAFAFSTACQYFAGPPASTPSLGVLKRRSIKHHLELMSHLNL</sequence>
<proteinExistence type="predicted"/>
<dbReference type="EMBL" id="AKGD01000001">
    <property type="protein sequence ID" value="EIT72008.1"/>
    <property type="molecule type" value="Genomic_DNA"/>
</dbReference>
<comment type="caution">
    <text evidence="1">The sequence shown here is derived from an EMBL/GenBank/DDBJ whole genome shotgun (WGS) entry which is preliminary data.</text>
</comment>
<evidence type="ECO:0000313" key="1">
    <source>
        <dbReference type="EMBL" id="EIT72008.1"/>
    </source>
</evidence>
<accession>I8TEB0</accession>
<organism evidence="1 2">
    <name type="scientific">Hydrocarboniphaga effusa AP103</name>
    <dbReference type="NCBI Taxonomy" id="1172194"/>
    <lineage>
        <taxon>Bacteria</taxon>
        <taxon>Pseudomonadati</taxon>
        <taxon>Pseudomonadota</taxon>
        <taxon>Gammaproteobacteria</taxon>
        <taxon>Nevskiales</taxon>
        <taxon>Nevskiaceae</taxon>
        <taxon>Hydrocarboniphaga</taxon>
    </lineage>
</organism>
<dbReference type="AlphaFoldDB" id="I8TEB0"/>
<gene>
    <name evidence="1" type="ORF">WQQ_21450</name>
</gene>
<name>I8TEB0_9GAMM</name>
<protein>
    <submittedName>
        <fullName evidence="1">Uncharacterized protein</fullName>
    </submittedName>
</protein>
<dbReference type="InterPro" id="IPR047727">
    <property type="entry name" value="Sce7725-like"/>
</dbReference>
<keyword evidence="2" id="KW-1185">Reference proteome</keyword>
<dbReference type="NCBIfam" id="NF033831">
    <property type="entry name" value="sce7725_fam"/>
    <property type="match status" value="1"/>
</dbReference>
<evidence type="ECO:0000313" key="2">
    <source>
        <dbReference type="Proteomes" id="UP000003704"/>
    </source>
</evidence>